<gene>
    <name evidence="2" type="ORF">ciss_09540</name>
</gene>
<reference evidence="3" key="1">
    <citation type="submission" date="2016-12" db="EMBL/GenBank/DDBJ databases">
        <title>Draft Genome Sequences od Carboxydothermus pertinax and islandicus, Hydrogenogenic Carboxydotrophic Bacteria.</title>
        <authorList>
            <person name="Fukuyama Y."/>
            <person name="Ohmae K."/>
            <person name="Yoneda Y."/>
            <person name="Yoshida T."/>
            <person name="Sako Y."/>
        </authorList>
    </citation>
    <scope>NUCLEOTIDE SEQUENCE [LARGE SCALE GENOMIC DNA]</scope>
    <source>
        <strain evidence="3">SET</strain>
    </source>
</reference>
<feature type="domain" description="PPM-type phosphatase" evidence="1">
    <location>
        <begin position="3"/>
        <end position="239"/>
    </location>
</feature>
<dbReference type="EMBL" id="BDJL01000030">
    <property type="protein sequence ID" value="GAV25021.1"/>
    <property type="molecule type" value="Genomic_DNA"/>
</dbReference>
<dbReference type="STRING" id="661089.ciss_09540"/>
<dbReference type="PROSITE" id="PS51746">
    <property type="entry name" value="PPM_2"/>
    <property type="match status" value="1"/>
</dbReference>
<dbReference type="GO" id="GO:0004722">
    <property type="term" value="F:protein serine/threonine phosphatase activity"/>
    <property type="evidence" value="ECO:0007669"/>
    <property type="project" value="InterPro"/>
</dbReference>
<dbReference type="CDD" id="cd00143">
    <property type="entry name" value="PP2Cc"/>
    <property type="match status" value="1"/>
</dbReference>
<accession>A0A1L8D1P8</accession>
<dbReference type="InterPro" id="IPR036457">
    <property type="entry name" value="PPM-type-like_dom_sf"/>
</dbReference>
<dbReference type="PANTHER" id="PTHR47992">
    <property type="entry name" value="PROTEIN PHOSPHATASE"/>
    <property type="match status" value="1"/>
</dbReference>
<dbReference type="SMART" id="SM00332">
    <property type="entry name" value="PP2Cc"/>
    <property type="match status" value="1"/>
</dbReference>
<dbReference type="OrthoDB" id="9801841at2"/>
<evidence type="ECO:0000313" key="3">
    <source>
        <dbReference type="Proteomes" id="UP000187338"/>
    </source>
</evidence>
<dbReference type="RefSeq" id="WP_075865190.1">
    <property type="nucleotide sequence ID" value="NZ_BDJL01000030.1"/>
</dbReference>
<dbReference type="SUPFAM" id="SSF81606">
    <property type="entry name" value="PP2C-like"/>
    <property type="match status" value="1"/>
</dbReference>
<name>A0A1L8D1P8_9THEO</name>
<dbReference type="Pfam" id="PF13672">
    <property type="entry name" value="PP2C_2"/>
    <property type="match status" value="1"/>
</dbReference>
<dbReference type="InterPro" id="IPR015655">
    <property type="entry name" value="PP2C"/>
</dbReference>
<dbReference type="InterPro" id="IPR001932">
    <property type="entry name" value="PPM-type_phosphatase-like_dom"/>
</dbReference>
<dbReference type="SMART" id="SM00331">
    <property type="entry name" value="PP2C_SIG"/>
    <property type="match status" value="1"/>
</dbReference>
<protein>
    <submittedName>
        <fullName evidence="2">Serine/threonine protein phosphatase</fullName>
    </submittedName>
</protein>
<comment type="caution">
    <text evidence="2">The sequence shown here is derived from an EMBL/GenBank/DDBJ whole genome shotgun (WGS) entry which is preliminary data.</text>
</comment>
<dbReference type="AlphaFoldDB" id="A0A1L8D1P8"/>
<proteinExistence type="predicted"/>
<dbReference type="Proteomes" id="UP000187338">
    <property type="component" value="Unassembled WGS sequence"/>
</dbReference>
<evidence type="ECO:0000259" key="1">
    <source>
        <dbReference type="PROSITE" id="PS51746"/>
    </source>
</evidence>
<sequence>MKIVGKTVKGPVRALNEDAYFIDEKKSILAVADGMGGHFGGAVASKLAVTIIAEYFAQFRNRDITEAEKSIREVFQIINKKIKEQQNKDANLKEMGTTLTLGIFAGQNLFIGHLGDSSAYVFRANKLLKLTQDHTYVAKMVSQGIITEEDALSHPYRHLLLKALDGANEEVDIVKFQVHPQDLYLFCTDGLLDGIKEPELAEFLKTNQTMAIENLADELIRQALLKGSRDNITVVLARFEEEREVKK</sequence>
<keyword evidence="3" id="KW-1185">Reference proteome</keyword>
<evidence type="ECO:0000313" key="2">
    <source>
        <dbReference type="EMBL" id="GAV25021.1"/>
    </source>
</evidence>
<dbReference type="Gene3D" id="3.60.40.10">
    <property type="entry name" value="PPM-type phosphatase domain"/>
    <property type="match status" value="1"/>
</dbReference>
<organism evidence="2 3">
    <name type="scientific">Carboxydothermus islandicus</name>
    <dbReference type="NCBI Taxonomy" id="661089"/>
    <lineage>
        <taxon>Bacteria</taxon>
        <taxon>Bacillati</taxon>
        <taxon>Bacillota</taxon>
        <taxon>Clostridia</taxon>
        <taxon>Thermoanaerobacterales</taxon>
        <taxon>Thermoanaerobacteraceae</taxon>
        <taxon>Carboxydothermus</taxon>
    </lineage>
</organism>